<dbReference type="KEGG" id="dya:Dyak_GE28859"/>
<dbReference type="Proteomes" id="UP000002282">
    <property type="component" value="Chromosome 2R"/>
</dbReference>
<dbReference type="SUPFAM" id="SSF47565">
    <property type="entry name" value="Insect pheromone/odorant-binding proteins"/>
    <property type="match status" value="1"/>
</dbReference>
<reference evidence="2 3" key="1">
    <citation type="journal article" date="2007" name="Nature">
        <title>Evolution of genes and genomes on the Drosophila phylogeny.</title>
        <authorList>
            <consortium name="Drosophila 12 Genomes Consortium"/>
            <person name="Clark A.G."/>
            <person name="Eisen M.B."/>
            <person name="Smith D.R."/>
            <person name="Bergman C.M."/>
            <person name="Oliver B."/>
            <person name="Markow T.A."/>
            <person name="Kaufman T.C."/>
            <person name="Kellis M."/>
            <person name="Gelbart W."/>
            <person name="Iyer V.N."/>
            <person name="Pollard D.A."/>
            <person name="Sackton T.B."/>
            <person name="Larracuente A.M."/>
            <person name="Singh N.D."/>
            <person name="Abad J.P."/>
            <person name="Abt D.N."/>
            <person name="Adryan B."/>
            <person name="Aguade M."/>
            <person name="Akashi H."/>
            <person name="Anderson W.W."/>
            <person name="Aquadro C.F."/>
            <person name="Ardell D.H."/>
            <person name="Arguello R."/>
            <person name="Artieri C.G."/>
            <person name="Barbash D.A."/>
            <person name="Barker D."/>
            <person name="Barsanti P."/>
            <person name="Batterham P."/>
            <person name="Batzoglou S."/>
            <person name="Begun D."/>
            <person name="Bhutkar A."/>
            <person name="Blanco E."/>
            <person name="Bosak S.A."/>
            <person name="Bradley R.K."/>
            <person name="Brand A.D."/>
            <person name="Brent M.R."/>
            <person name="Brooks A.N."/>
            <person name="Brown R.H."/>
            <person name="Butlin R.K."/>
            <person name="Caggese C."/>
            <person name="Calvi B.R."/>
            <person name="Bernardo de Carvalho A."/>
            <person name="Caspi A."/>
            <person name="Castrezana S."/>
            <person name="Celniker S.E."/>
            <person name="Chang J.L."/>
            <person name="Chapple C."/>
            <person name="Chatterji S."/>
            <person name="Chinwalla A."/>
            <person name="Civetta A."/>
            <person name="Clifton S.W."/>
            <person name="Comeron J.M."/>
            <person name="Costello J.C."/>
            <person name="Coyne J.A."/>
            <person name="Daub J."/>
            <person name="David R.G."/>
            <person name="Delcher A.L."/>
            <person name="Delehaunty K."/>
            <person name="Do C.B."/>
            <person name="Ebling H."/>
            <person name="Edwards K."/>
            <person name="Eickbush T."/>
            <person name="Evans J.D."/>
            <person name="Filipski A."/>
            <person name="Findeiss S."/>
            <person name="Freyhult E."/>
            <person name="Fulton L."/>
            <person name="Fulton R."/>
            <person name="Garcia A.C."/>
            <person name="Gardiner A."/>
            <person name="Garfield D.A."/>
            <person name="Garvin B.E."/>
            <person name="Gibson G."/>
            <person name="Gilbert D."/>
            <person name="Gnerre S."/>
            <person name="Godfrey J."/>
            <person name="Good R."/>
            <person name="Gotea V."/>
            <person name="Gravely B."/>
            <person name="Greenberg A.J."/>
            <person name="Griffiths-Jones S."/>
            <person name="Gross S."/>
            <person name="Guigo R."/>
            <person name="Gustafson E.A."/>
            <person name="Haerty W."/>
            <person name="Hahn M.W."/>
            <person name="Halligan D.L."/>
            <person name="Halpern A.L."/>
            <person name="Halter G.M."/>
            <person name="Han M.V."/>
            <person name="Heger A."/>
            <person name="Hillier L."/>
            <person name="Hinrichs A.S."/>
            <person name="Holmes I."/>
            <person name="Hoskins R.A."/>
            <person name="Hubisz M.J."/>
            <person name="Hultmark D."/>
            <person name="Huntley M.A."/>
            <person name="Jaffe D.B."/>
            <person name="Jagadeeshan S."/>
            <person name="Jeck W.R."/>
            <person name="Johnson J."/>
            <person name="Jones C.D."/>
            <person name="Jordan W.C."/>
            <person name="Karpen G.H."/>
            <person name="Kataoka E."/>
            <person name="Keightley P.D."/>
            <person name="Kheradpour P."/>
            <person name="Kirkness E.F."/>
            <person name="Koerich L.B."/>
            <person name="Kristiansen K."/>
            <person name="Kudrna D."/>
            <person name="Kulathinal R.J."/>
            <person name="Kumar S."/>
            <person name="Kwok R."/>
            <person name="Lander E."/>
            <person name="Langley C.H."/>
            <person name="Lapoint R."/>
            <person name="Lazzaro B.P."/>
            <person name="Lee S.J."/>
            <person name="Levesque L."/>
            <person name="Li R."/>
            <person name="Lin C.F."/>
            <person name="Lin M.F."/>
            <person name="Lindblad-Toh K."/>
            <person name="Llopart A."/>
            <person name="Long M."/>
            <person name="Low L."/>
            <person name="Lozovsky E."/>
            <person name="Lu J."/>
            <person name="Luo M."/>
            <person name="Machado C.A."/>
            <person name="Makalowski W."/>
            <person name="Marzo M."/>
            <person name="Matsuda M."/>
            <person name="Matzkin L."/>
            <person name="McAllister B."/>
            <person name="McBride C.S."/>
            <person name="McKernan B."/>
            <person name="McKernan K."/>
            <person name="Mendez-Lago M."/>
            <person name="Minx P."/>
            <person name="Mollenhauer M.U."/>
            <person name="Montooth K."/>
            <person name="Mount S.M."/>
            <person name="Mu X."/>
            <person name="Myers E."/>
            <person name="Negre B."/>
            <person name="Newfeld S."/>
            <person name="Nielsen R."/>
            <person name="Noor M.A."/>
            <person name="O'Grady P."/>
            <person name="Pachter L."/>
            <person name="Papaceit M."/>
            <person name="Parisi M.J."/>
            <person name="Parisi M."/>
            <person name="Parts L."/>
            <person name="Pedersen J.S."/>
            <person name="Pesole G."/>
            <person name="Phillippy A.M."/>
            <person name="Ponting C.P."/>
            <person name="Pop M."/>
            <person name="Porcelli D."/>
            <person name="Powell J.R."/>
            <person name="Prohaska S."/>
            <person name="Pruitt K."/>
            <person name="Puig M."/>
            <person name="Quesneville H."/>
            <person name="Ram K.R."/>
            <person name="Rand D."/>
            <person name="Rasmussen M.D."/>
            <person name="Reed L.K."/>
            <person name="Reenan R."/>
            <person name="Reily A."/>
            <person name="Remington K.A."/>
            <person name="Rieger T.T."/>
            <person name="Ritchie M.G."/>
            <person name="Robin C."/>
            <person name="Rogers Y.H."/>
            <person name="Rohde C."/>
            <person name="Rozas J."/>
            <person name="Rubenfield M.J."/>
            <person name="Ruiz A."/>
            <person name="Russo S."/>
            <person name="Salzberg S.L."/>
            <person name="Sanchez-Gracia A."/>
            <person name="Saranga D.J."/>
            <person name="Sato H."/>
            <person name="Schaeffer S.W."/>
            <person name="Schatz M.C."/>
            <person name="Schlenke T."/>
            <person name="Schwartz R."/>
            <person name="Segarra C."/>
            <person name="Singh R.S."/>
            <person name="Sirot L."/>
            <person name="Sirota M."/>
            <person name="Sisneros N.B."/>
            <person name="Smith C.D."/>
            <person name="Smith T.F."/>
            <person name="Spieth J."/>
            <person name="Stage D.E."/>
            <person name="Stark A."/>
            <person name="Stephan W."/>
            <person name="Strausberg R.L."/>
            <person name="Strempel S."/>
            <person name="Sturgill D."/>
            <person name="Sutton G."/>
            <person name="Sutton G.G."/>
            <person name="Tao W."/>
            <person name="Teichmann S."/>
            <person name="Tobari Y.N."/>
            <person name="Tomimura Y."/>
            <person name="Tsolas J.M."/>
            <person name="Valente V.L."/>
            <person name="Venter E."/>
            <person name="Venter J.C."/>
            <person name="Vicario S."/>
            <person name="Vieira F.G."/>
            <person name="Vilella A.J."/>
            <person name="Villasante A."/>
            <person name="Walenz B."/>
            <person name="Wang J."/>
            <person name="Wasserman M."/>
            <person name="Watts T."/>
            <person name="Wilson D."/>
            <person name="Wilson R.K."/>
            <person name="Wing R.A."/>
            <person name="Wolfner M.F."/>
            <person name="Wong A."/>
            <person name="Wong G.K."/>
            <person name="Wu C.I."/>
            <person name="Wu G."/>
            <person name="Yamamoto D."/>
            <person name="Yang H.P."/>
            <person name="Yang S.P."/>
            <person name="Yorke J.A."/>
            <person name="Yoshida K."/>
            <person name="Zdobnov E."/>
            <person name="Zhang P."/>
            <person name="Zhang Y."/>
            <person name="Zimin A.V."/>
            <person name="Baldwin J."/>
            <person name="Abdouelleil A."/>
            <person name="Abdulkadir J."/>
            <person name="Abebe A."/>
            <person name="Abera B."/>
            <person name="Abreu J."/>
            <person name="Acer S.C."/>
            <person name="Aftuck L."/>
            <person name="Alexander A."/>
            <person name="An P."/>
            <person name="Anderson E."/>
            <person name="Anderson S."/>
            <person name="Arachi H."/>
            <person name="Azer M."/>
            <person name="Bachantsang P."/>
            <person name="Barry A."/>
            <person name="Bayul T."/>
            <person name="Berlin A."/>
            <person name="Bessette D."/>
            <person name="Bloom T."/>
            <person name="Blye J."/>
            <person name="Boguslavskiy L."/>
            <person name="Bonnet C."/>
            <person name="Boukhgalter B."/>
            <person name="Bourzgui I."/>
            <person name="Brown A."/>
            <person name="Cahill P."/>
            <person name="Channer S."/>
            <person name="Cheshatsang Y."/>
            <person name="Chuda L."/>
            <person name="Citroen M."/>
            <person name="Collymore A."/>
            <person name="Cooke P."/>
            <person name="Costello M."/>
            <person name="D'Aco K."/>
            <person name="Daza R."/>
            <person name="De Haan G."/>
            <person name="DeGray S."/>
            <person name="DeMaso C."/>
            <person name="Dhargay N."/>
            <person name="Dooley K."/>
            <person name="Dooley E."/>
            <person name="Doricent M."/>
            <person name="Dorje P."/>
            <person name="Dorjee K."/>
            <person name="Dupes A."/>
            <person name="Elong R."/>
            <person name="Falk J."/>
            <person name="Farina A."/>
            <person name="Faro S."/>
            <person name="Ferguson D."/>
            <person name="Fisher S."/>
            <person name="Foley C.D."/>
            <person name="Franke A."/>
            <person name="Friedrich D."/>
            <person name="Gadbois L."/>
            <person name="Gearin G."/>
            <person name="Gearin C.R."/>
            <person name="Giannoukos G."/>
            <person name="Goode T."/>
            <person name="Graham J."/>
            <person name="Grandbois E."/>
            <person name="Grewal S."/>
            <person name="Gyaltsen K."/>
            <person name="Hafez N."/>
            <person name="Hagos B."/>
            <person name="Hall J."/>
            <person name="Henson C."/>
            <person name="Hollinger A."/>
            <person name="Honan T."/>
            <person name="Huard M.D."/>
            <person name="Hughes L."/>
            <person name="Hurhula B."/>
            <person name="Husby M.E."/>
            <person name="Kamat A."/>
            <person name="Kanga B."/>
            <person name="Kashin S."/>
            <person name="Khazanovich D."/>
            <person name="Kisner P."/>
            <person name="Lance K."/>
            <person name="Lara M."/>
            <person name="Lee W."/>
            <person name="Lennon N."/>
            <person name="Letendre F."/>
            <person name="LeVine R."/>
            <person name="Lipovsky A."/>
            <person name="Liu X."/>
            <person name="Liu J."/>
            <person name="Liu S."/>
            <person name="Lokyitsang T."/>
            <person name="Lokyitsang Y."/>
            <person name="Lubonja R."/>
            <person name="Lui A."/>
            <person name="MacDonald P."/>
            <person name="Magnisalis V."/>
            <person name="Maru K."/>
            <person name="Matthews C."/>
            <person name="McCusker W."/>
            <person name="McDonough S."/>
            <person name="Mehta T."/>
            <person name="Meldrim J."/>
            <person name="Meneus L."/>
            <person name="Mihai O."/>
            <person name="Mihalev A."/>
            <person name="Mihova T."/>
            <person name="Mittelman R."/>
            <person name="Mlenga V."/>
            <person name="Montmayeur A."/>
            <person name="Mulrain L."/>
            <person name="Navidi A."/>
            <person name="Naylor J."/>
            <person name="Negash T."/>
            <person name="Nguyen T."/>
            <person name="Nguyen N."/>
            <person name="Nicol R."/>
            <person name="Norbu C."/>
            <person name="Norbu N."/>
            <person name="Novod N."/>
            <person name="O'Neill B."/>
            <person name="Osman S."/>
            <person name="Markiewicz E."/>
            <person name="Oyono O.L."/>
            <person name="Patti C."/>
            <person name="Phunkhang P."/>
            <person name="Pierre F."/>
            <person name="Priest M."/>
            <person name="Raghuraman S."/>
            <person name="Rege F."/>
            <person name="Reyes R."/>
            <person name="Rise C."/>
            <person name="Rogov P."/>
            <person name="Ross K."/>
            <person name="Ryan E."/>
            <person name="Settipalli S."/>
            <person name="Shea T."/>
            <person name="Sherpa N."/>
            <person name="Shi L."/>
            <person name="Shih D."/>
            <person name="Sparrow T."/>
            <person name="Spaulding J."/>
            <person name="Stalker J."/>
            <person name="Stange-Thomann N."/>
            <person name="Stavropoulos S."/>
            <person name="Stone C."/>
            <person name="Strader C."/>
            <person name="Tesfaye S."/>
            <person name="Thomson T."/>
            <person name="Thoulutsang Y."/>
            <person name="Thoulutsang D."/>
            <person name="Topham K."/>
            <person name="Topping I."/>
            <person name="Tsamla T."/>
            <person name="Vassiliev H."/>
            <person name="Vo A."/>
            <person name="Wangchuk T."/>
            <person name="Wangdi T."/>
            <person name="Weiand M."/>
            <person name="Wilkinson J."/>
            <person name="Wilson A."/>
            <person name="Yadav S."/>
            <person name="Young G."/>
            <person name="Yu Q."/>
            <person name="Zembek L."/>
            <person name="Zhong D."/>
            <person name="Zimmer A."/>
            <person name="Zwirko Z."/>
            <person name="Jaffe D.B."/>
            <person name="Alvarez P."/>
            <person name="Brockman W."/>
            <person name="Butler J."/>
            <person name="Chin C."/>
            <person name="Gnerre S."/>
            <person name="Grabherr M."/>
            <person name="Kleber M."/>
            <person name="Mauceli E."/>
            <person name="MacCallum I."/>
        </authorList>
    </citation>
    <scope>NUCLEOTIDE SEQUENCE [LARGE SCALE GENOMIC DNA]</scope>
    <source>
        <strain evidence="3">Tai18E2 / Tucson 14021-0261.01</strain>
    </source>
</reference>
<dbReference type="EMBL" id="CM000158">
    <property type="protein sequence ID" value="KRJ99618.1"/>
    <property type="molecule type" value="Genomic_DNA"/>
</dbReference>
<evidence type="ECO:0000313" key="3">
    <source>
        <dbReference type="Proteomes" id="UP000002282"/>
    </source>
</evidence>
<sequence>MNRLLVVTFLVTIGILLVNSVDMQIAHQCAAKVGMGKYVDRSKANCFNLCQLEMHKVIVNGSVHIPHIQNAQKNCVKLKEDDKCVLANRLKRCLQVSLNRKELEEFDYIYLI</sequence>
<dbReference type="InterPro" id="IPR036728">
    <property type="entry name" value="PBP_GOBP_sf"/>
</dbReference>
<reference evidence="2 3" key="2">
    <citation type="journal article" date="2007" name="PLoS Biol.">
        <title>Principles of genome evolution in the Drosophila melanogaster species group.</title>
        <authorList>
            <person name="Ranz J.M."/>
            <person name="Maurin D."/>
            <person name="Chan Y.S."/>
            <person name="von Grotthuss M."/>
            <person name="Hillier L.W."/>
            <person name="Roote J."/>
            <person name="Ashburner M."/>
            <person name="Bergman C.M."/>
        </authorList>
    </citation>
    <scope>NUCLEOTIDE SEQUENCE [LARGE SCALE GENOMIC DNA]</scope>
    <source>
        <strain evidence="3">Tai18E2 / Tucson 14021-0261.01</strain>
    </source>
</reference>
<accession>A0A0R1DUW4</accession>
<keyword evidence="1" id="KW-0732">Signal</keyword>
<dbReference type="GO" id="GO:0005549">
    <property type="term" value="F:odorant binding"/>
    <property type="evidence" value="ECO:0007669"/>
    <property type="project" value="InterPro"/>
</dbReference>
<evidence type="ECO:0000256" key="1">
    <source>
        <dbReference type="SAM" id="SignalP"/>
    </source>
</evidence>
<proteinExistence type="predicted"/>
<evidence type="ECO:0008006" key="4">
    <source>
        <dbReference type="Google" id="ProtNLM"/>
    </source>
</evidence>
<dbReference type="OrthoDB" id="7842882at2759"/>
<name>A0A0R1DUW4_DROYA</name>
<evidence type="ECO:0000313" key="2">
    <source>
        <dbReference type="EMBL" id="KRJ99618.1"/>
    </source>
</evidence>
<dbReference type="AlphaFoldDB" id="A0A0R1DUW4"/>
<feature type="chain" id="PRO_5006402904" description="ACP157a" evidence="1">
    <location>
        <begin position="21"/>
        <end position="112"/>
    </location>
</feature>
<feature type="signal peptide" evidence="1">
    <location>
        <begin position="1"/>
        <end position="20"/>
    </location>
</feature>
<organism evidence="2 3">
    <name type="scientific">Drosophila yakuba</name>
    <name type="common">Fruit fly</name>
    <dbReference type="NCBI Taxonomy" id="7245"/>
    <lineage>
        <taxon>Eukaryota</taxon>
        <taxon>Metazoa</taxon>
        <taxon>Ecdysozoa</taxon>
        <taxon>Arthropoda</taxon>
        <taxon>Hexapoda</taxon>
        <taxon>Insecta</taxon>
        <taxon>Pterygota</taxon>
        <taxon>Neoptera</taxon>
        <taxon>Endopterygota</taxon>
        <taxon>Diptera</taxon>
        <taxon>Brachycera</taxon>
        <taxon>Muscomorpha</taxon>
        <taxon>Ephydroidea</taxon>
        <taxon>Drosophilidae</taxon>
        <taxon>Drosophila</taxon>
        <taxon>Sophophora</taxon>
    </lineage>
</organism>
<gene>
    <name evidence="2" type="primary">Dyak\GE28859</name>
    <name evidence="2" type="synonym">GE28859</name>
    <name evidence="2" type="ORF">Dyak_GE28859</name>
</gene>
<keyword evidence="3" id="KW-1185">Reference proteome</keyword>
<protein>
    <recommendedName>
        <fullName evidence="4">ACP157a</fullName>
    </recommendedName>
</protein>